<gene>
    <name evidence="2" type="ORF">ABDK96_08700</name>
</gene>
<dbReference type="InterPro" id="IPR050228">
    <property type="entry name" value="Carboxylesterase_BioH"/>
</dbReference>
<keyword evidence="2" id="KW-0378">Hydrolase</keyword>
<dbReference type="PANTHER" id="PTHR43194:SF5">
    <property type="entry name" value="PIMELOYL-[ACYL-CARRIER PROTEIN] METHYL ESTER ESTERASE"/>
    <property type="match status" value="1"/>
</dbReference>
<dbReference type="Gene3D" id="3.40.50.1820">
    <property type="entry name" value="alpha/beta hydrolase"/>
    <property type="match status" value="1"/>
</dbReference>
<keyword evidence="3" id="KW-1185">Reference proteome</keyword>
<feature type="domain" description="AB hydrolase-1" evidence="1">
    <location>
        <begin position="25"/>
        <end position="236"/>
    </location>
</feature>
<proteinExistence type="predicted"/>
<evidence type="ECO:0000259" key="1">
    <source>
        <dbReference type="Pfam" id="PF12697"/>
    </source>
</evidence>
<dbReference type="GO" id="GO:0016787">
    <property type="term" value="F:hydrolase activity"/>
    <property type="evidence" value="ECO:0007669"/>
    <property type="project" value="UniProtKB-KW"/>
</dbReference>
<dbReference type="InterPro" id="IPR000073">
    <property type="entry name" value="AB_hydrolase_1"/>
</dbReference>
<dbReference type="EMBL" id="JBDXMX010000003">
    <property type="protein sequence ID" value="MEO9247756.1"/>
    <property type="molecule type" value="Genomic_DNA"/>
</dbReference>
<dbReference type="InterPro" id="IPR029058">
    <property type="entry name" value="AB_hydrolase_fold"/>
</dbReference>
<dbReference type="PANTHER" id="PTHR43194">
    <property type="entry name" value="HYDROLASE ALPHA/BETA FOLD FAMILY"/>
    <property type="match status" value="1"/>
</dbReference>
<sequence length="246" mass="26013">MQLGGCALDVRGTFAGPSTDGRPPLVLVHGIGMSGEYFLPFAEELAAEFDVYSLDLPGYGSSPRPPRALTIPELGEAVAEAIRALGLDGAVVVGHSMGSQVVAHVVAGNPGLCRGYVLVGPTVDRAARGLGTLAWRLLRDSMGEPMTSNIVALRSVLWMGPLRYLQTARHMFEDRIEETIARCEAPGLVVRGALDPIAPIGWAVDLVRRAPDAGLVQIPGARHAVQHNEAGELARACAPFLAGLRR</sequence>
<dbReference type="Pfam" id="PF12697">
    <property type="entry name" value="Abhydrolase_6"/>
    <property type="match status" value="1"/>
</dbReference>
<evidence type="ECO:0000313" key="2">
    <source>
        <dbReference type="EMBL" id="MEO9247756.1"/>
    </source>
</evidence>
<accession>A0ABV0IHX3</accession>
<dbReference type="RefSeq" id="WP_347920413.1">
    <property type="nucleotide sequence ID" value="NZ_JBDXMX010000003.1"/>
</dbReference>
<comment type="caution">
    <text evidence="2">The sequence shown here is derived from an EMBL/GenBank/DDBJ whole genome shotgun (WGS) entry which is preliminary data.</text>
</comment>
<dbReference type="SUPFAM" id="SSF53474">
    <property type="entry name" value="alpha/beta-Hydrolases"/>
    <property type="match status" value="1"/>
</dbReference>
<dbReference type="Proteomes" id="UP001484097">
    <property type="component" value="Unassembled WGS sequence"/>
</dbReference>
<reference evidence="2 3" key="1">
    <citation type="submission" date="2024-05" db="EMBL/GenBank/DDBJ databases">
        <authorList>
            <person name="Yi C."/>
        </authorList>
    </citation>
    <scope>NUCLEOTIDE SEQUENCE [LARGE SCALE GENOMIC DNA]</scope>
    <source>
        <strain evidence="2 3">XS13</strain>
    </source>
</reference>
<protein>
    <submittedName>
        <fullName evidence="2">Alpha/beta fold hydrolase</fullName>
    </submittedName>
</protein>
<evidence type="ECO:0000313" key="3">
    <source>
        <dbReference type="Proteomes" id="UP001484097"/>
    </source>
</evidence>
<organism evidence="2 3">
    <name type="scientific">Citricoccus nitrophenolicus</name>
    <dbReference type="NCBI Taxonomy" id="863575"/>
    <lineage>
        <taxon>Bacteria</taxon>
        <taxon>Bacillati</taxon>
        <taxon>Actinomycetota</taxon>
        <taxon>Actinomycetes</taxon>
        <taxon>Micrococcales</taxon>
        <taxon>Micrococcaceae</taxon>
        <taxon>Citricoccus</taxon>
    </lineage>
</organism>
<name>A0ABV0IHX3_9MICC</name>